<keyword evidence="4" id="KW-1185">Reference proteome</keyword>
<evidence type="ECO:0000313" key="4">
    <source>
        <dbReference type="Proteomes" id="UP000830542"/>
    </source>
</evidence>
<keyword evidence="3" id="KW-0614">Plasmid</keyword>
<gene>
    <name evidence="2" type="ORF">GCM10008985_07290</name>
    <name evidence="3" type="ORF">MUK72_17535</name>
</gene>
<dbReference type="GeneID" id="71763689"/>
<feature type="domain" description="DUF7344" evidence="1">
    <location>
        <begin position="4"/>
        <end position="60"/>
    </location>
</feature>
<evidence type="ECO:0000259" key="1">
    <source>
        <dbReference type="Pfam" id="PF24035"/>
    </source>
</evidence>
<dbReference type="EMBL" id="CP095008">
    <property type="protein sequence ID" value="UOO97185.1"/>
    <property type="molecule type" value="Genomic_DNA"/>
</dbReference>
<reference evidence="3" key="2">
    <citation type="submission" date="2022-04" db="EMBL/GenBank/DDBJ databases">
        <title>Sequencing and genomic assembly of Halococcus dombrowskii.</title>
        <authorList>
            <person name="Lim S.W."/>
            <person name="MacLea K.S."/>
        </authorList>
    </citation>
    <scope>NUCLEOTIDE SEQUENCE</scope>
    <source>
        <strain evidence="3">H4</strain>
        <plasmid evidence="3">unnamed3</plasmid>
    </source>
</reference>
<dbReference type="Proteomes" id="UP000830542">
    <property type="component" value="Plasmid unnamed3"/>
</dbReference>
<dbReference type="KEGG" id="hdo:MUK72_17535"/>
<organism evidence="2 5">
    <name type="scientific">Halococcus dombrowskii</name>
    <dbReference type="NCBI Taxonomy" id="179637"/>
    <lineage>
        <taxon>Archaea</taxon>
        <taxon>Methanobacteriati</taxon>
        <taxon>Methanobacteriota</taxon>
        <taxon>Stenosarchaea group</taxon>
        <taxon>Halobacteria</taxon>
        <taxon>Halobacteriales</taxon>
        <taxon>Halococcaceae</taxon>
        <taxon>Halococcus</taxon>
    </lineage>
</organism>
<dbReference type="EMBL" id="BAAADN010000013">
    <property type="protein sequence ID" value="GAA0454080.1"/>
    <property type="molecule type" value="Genomic_DNA"/>
</dbReference>
<accession>A0AAV3SDX3</accession>
<dbReference type="InterPro" id="IPR055768">
    <property type="entry name" value="DUF7344"/>
</dbReference>
<evidence type="ECO:0000313" key="2">
    <source>
        <dbReference type="EMBL" id="GAA0454080.1"/>
    </source>
</evidence>
<dbReference type="RefSeq" id="WP_244706609.1">
    <property type="nucleotide sequence ID" value="NZ_CP095008.1"/>
</dbReference>
<protein>
    <recommendedName>
        <fullName evidence="1">DUF7344 domain-containing protein</fullName>
    </recommendedName>
</protein>
<proteinExistence type="predicted"/>
<evidence type="ECO:0000313" key="5">
    <source>
        <dbReference type="Proteomes" id="UP001500962"/>
    </source>
</evidence>
<sequence>MYPVELRTLATHTVAARNDLSIDAVEADATERMAIRLHHLDIPVLSTAGLLAYDAESRLVVYTATNVTDQYAGRSGSESRQLSTL</sequence>
<evidence type="ECO:0000313" key="3">
    <source>
        <dbReference type="EMBL" id="UOO97185.1"/>
    </source>
</evidence>
<dbReference type="Pfam" id="PF24035">
    <property type="entry name" value="DUF7344"/>
    <property type="match status" value="1"/>
</dbReference>
<dbReference type="AlphaFoldDB" id="A0AAV3SDX3"/>
<reference evidence="2" key="3">
    <citation type="submission" date="2023-12" db="EMBL/GenBank/DDBJ databases">
        <authorList>
            <person name="Sun Q."/>
            <person name="Inoue M."/>
        </authorList>
    </citation>
    <scope>NUCLEOTIDE SEQUENCE</scope>
    <source>
        <strain evidence="2">JCM 12289</strain>
    </source>
</reference>
<reference evidence="2" key="1">
    <citation type="journal article" date="2014" name="Int. J. Syst. Evol. Microbiol.">
        <title>Complete genome sequence of Corynebacterium casei LMG S-19264T (=DSM 44701T), isolated from a smear-ripened cheese.</title>
        <authorList>
            <consortium name="US DOE Joint Genome Institute (JGI-PGF)"/>
            <person name="Walter F."/>
            <person name="Albersmeier A."/>
            <person name="Kalinowski J."/>
            <person name="Ruckert C."/>
        </authorList>
    </citation>
    <scope>NUCLEOTIDE SEQUENCE</scope>
    <source>
        <strain evidence="2">JCM 12289</strain>
    </source>
</reference>
<geneLocation type="plasmid" evidence="3 4">
    <name>unnamed3</name>
</geneLocation>
<name>A0AAV3SDX3_HALDO</name>
<dbReference type="Proteomes" id="UP001500962">
    <property type="component" value="Unassembled WGS sequence"/>
</dbReference>